<comment type="caution">
    <text evidence="2">The sequence shown here is derived from an EMBL/GenBank/DDBJ whole genome shotgun (WGS) entry which is preliminary data.</text>
</comment>
<gene>
    <name evidence="2" type="ORF">TrST_g995</name>
</gene>
<dbReference type="AlphaFoldDB" id="A0A9W7EZM3"/>
<keyword evidence="3" id="KW-1185">Reference proteome</keyword>
<dbReference type="Gene3D" id="3.30.479.30">
    <property type="entry name" value="Band 7 domain"/>
    <property type="match status" value="1"/>
</dbReference>
<dbReference type="InterPro" id="IPR036013">
    <property type="entry name" value="Band_7/SPFH_dom_sf"/>
</dbReference>
<dbReference type="OrthoDB" id="10266334at2759"/>
<organism evidence="2 3">
    <name type="scientific">Triparma strigata</name>
    <dbReference type="NCBI Taxonomy" id="1606541"/>
    <lineage>
        <taxon>Eukaryota</taxon>
        <taxon>Sar</taxon>
        <taxon>Stramenopiles</taxon>
        <taxon>Ochrophyta</taxon>
        <taxon>Bolidophyceae</taxon>
        <taxon>Parmales</taxon>
        <taxon>Triparmaceae</taxon>
        <taxon>Triparma</taxon>
    </lineage>
</organism>
<reference evidence="3" key="1">
    <citation type="journal article" date="2023" name="Commun. Biol.">
        <title>Genome analysis of Parmales, the sister group of diatoms, reveals the evolutionary specialization of diatoms from phago-mixotrophs to photoautotrophs.</title>
        <authorList>
            <person name="Ban H."/>
            <person name="Sato S."/>
            <person name="Yoshikawa S."/>
            <person name="Yamada K."/>
            <person name="Nakamura Y."/>
            <person name="Ichinomiya M."/>
            <person name="Sato N."/>
            <person name="Blanc-Mathieu R."/>
            <person name="Endo H."/>
            <person name="Kuwata A."/>
            <person name="Ogata H."/>
        </authorList>
    </citation>
    <scope>NUCLEOTIDE SEQUENCE [LARGE SCALE GENOMIC DNA]</scope>
    <source>
        <strain evidence="3">NIES 3701</strain>
    </source>
</reference>
<name>A0A9W7EZM3_9STRA</name>
<keyword evidence="1" id="KW-0175">Coiled coil</keyword>
<evidence type="ECO:0000313" key="3">
    <source>
        <dbReference type="Proteomes" id="UP001165085"/>
    </source>
</evidence>
<proteinExistence type="predicted"/>
<sequence length="442" mass="49124">MGLDFRGGNYRRYIRFGKRTIKQGEAAAVWNMNGTQTEIIGPRLVRLFYSNIRFLDRFSAKSEQYLVVNYVDGRTEHIAGPVTMFLNPVHHRSVAVKDFVRLLSPNDCCVVYTKVHNALGPGDSDASDVEAKKISGLQMRTLAHGDPDPNSQSTTLLRRCIKGPHSFMPSIYDTVHTFKWGNSIDPFSVLKTSWDFSDLSIPLKTSDNCDATVKLHVQVQIEDAERLIDAVEDLPAAVNKLLKSDLVNIGSGIKYDQINSKLQSMSDNGGFTNLEKTVRGYGCKIAGVQYLGYVASELMASQFKSSSLGEKAKAAREEAKKEEMEAYRRGEEMERLKLRAARERVEKEQELEEMKAEFTEKLIKKKERGRRDVEAERVKASMEALKALKEIGVNLNEFLKDGKGDRGSLGDVIGKMGKGGDAIIKRIELGLAGGGDGDGFGK</sequence>
<dbReference type="EMBL" id="BRXY01000513">
    <property type="protein sequence ID" value="GMH98314.1"/>
    <property type="molecule type" value="Genomic_DNA"/>
</dbReference>
<feature type="coiled-coil region" evidence="1">
    <location>
        <begin position="305"/>
        <end position="368"/>
    </location>
</feature>
<evidence type="ECO:0000256" key="1">
    <source>
        <dbReference type="SAM" id="Coils"/>
    </source>
</evidence>
<evidence type="ECO:0000313" key="2">
    <source>
        <dbReference type="EMBL" id="GMH98314.1"/>
    </source>
</evidence>
<dbReference type="Proteomes" id="UP001165085">
    <property type="component" value="Unassembled WGS sequence"/>
</dbReference>
<accession>A0A9W7EZM3</accession>
<protein>
    <submittedName>
        <fullName evidence="2">Uncharacterized protein</fullName>
    </submittedName>
</protein>